<dbReference type="EnsemblPlants" id="Pp3c4_30410V3.1">
    <property type="protein sequence ID" value="Pp3c4_30410V3.1"/>
    <property type="gene ID" value="Pp3c4_30410"/>
</dbReference>
<dbReference type="InterPro" id="IPR042197">
    <property type="entry name" value="Apaf_helical"/>
</dbReference>
<dbReference type="AlphaFoldDB" id="A0A7I4DZZ5"/>
<dbReference type="PANTHER" id="PTHR11017:SF385">
    <property type="entry name" value="DISEASE RESISTANCE PROTEIN (TIR-NBS-LRR CLASS)-RELATED"/>
    <property type="match status" value="1"/>
</dbReference>
<feature type="compositionally biased region" description="Basic and acidic residues" evidence="1">
    <location>
        <begin position="153"/>
        <end position="166"/>
    </location>
</feature>
<dbReference type="Gene3D" id="1.10.8.430">
    <property type="entry name" value="Helical domain of apoptotic protease-activating factors"/>
    <property type="match status" value="1"/>
</dbReference>
<dbReference type="Proteomes" id="UP000006727">
    <property type="component" value="Chromosome 4"/>
</dbReference>
<reference evidence="3 4" key="2">
    <citation type="journal article" date="2018" name="Plant J.">
        <title>The Physcomitrella patens chromosome-scale assembly reveals moss genome structure and evolution.</title>
        <authorList>
            <person name="Lang D."/>
            <person name="Ullrich K.K."/>
            <person name="Murat F."/>
            <person name="Fuchs J."/>
            <person name="Jenkins J."/>
            <person name="Haas F.B."/>
            <person name="Piednoel M."/>
            <person name="Gundlach H."/>
            <person name="Van Bel M."/>
            <person name="Meyberg R."/>
            <person name="Vives C."/>
            <person name="Morata J."/>
            <person name="Symeonidi A."/>
            <person name="Hiss M."/>
            <person name="Muchero W."/>
            <person name="Kamisugi Y."/>
            <person name="Saleh O."/>
            <person name="Blanc G."/>
            <person name="Decker E.L."/>
            <person name="van Gessel N."/>
            <person name="Grimwood J."/>
            <person name="Hayes R.D."/>
            <person name="Graham S.W."/>
            <person name="Gunter L.E."/>
            <person name="McDaniel S.F."/>
            <person name="Hoernstein S.N.W."/>
            <person name="Larsson A."/>
            <person name="Li F.W."/>
            <person name="Perroud P.F."/>
            <person name="Phillips J."/>
            <person name="Ranjan P."/>
            <person name="Rokshar D.S."/>
            <person name="Rothfels C.J."/>
            <person name="Schneider L."/>
            <person name="Shu S."/>
            <person name="Stevenson D.W."/>
            <person name="Thummler F."/>
            <person name="Tillich M."/>
            <person name="Villarreal Aguilar J.C."/>
            <person name="Widiez T."/>
            <person name="Wong G.K."/>
            <person name="Wymore A."/>
            <person name="Zhang Y."/>
            <person name="Zimmer A.D."/>
            <person name="Quatrano R.S."/>
            <person name="Mayer K.F.X."/>
            <person name="Goodstein D."/>
            <person name="Casacuberta J.M."/>
            <person name="Vandepoele K."/>
            <person name="Reski R."/>
            <person name="Cuming A.C."/>
            <person name="Tuskan G.A."/>
            <person name="Maumus F."/>
            <person name="Salse J."/>
            <person name="Schmutz J."/>
            <person name="Rensing S.A."/>
        </authorList>
    </citation>
    <scope>NUCLEOTIDE SEQUENCE [LARGE SCALE GENOMIC DNA]</scope>
    <source>
        <strain evidence="3 4">cv. Gransden 2004</strain>
    </source>
</reference>
<dbReference type="SUPFAM" id="SSF52540">
    <property type="entry name" value="P-loop containing nucleoside triphosphate hydrolases"/>
    <property type="match status" value="1"/>
</dbReference>
<protein>
    <recommendedName>
        <fullName evidence="2">Disease resistance protein Roq1-like winged-helix domain-containing protein</fullName>
    </recommendedName>
</protein>
<name>A0A7I4DZZ5_PHYPA</name>
<dbReference type="InParanoid" id="A0A7I4DZZ5"/>
<dbReference type="PANTHER" id="PTHR11017">
    <property type="entry name" value="LEUCINE-RICH REPEAT-CONTAINING PROTEIN"/>
    <property type="match status" value="1"/>
</dbReference>
<reference evidence="3" key="3">
    <citation type="submission" date="2020-12" db="UniProtKB">
        <authorList>
            <consortium name="EnsemblPlants"/>
        </authorList>
    </citation>
    <scope>IDENTIFICATION</scope>
</reference>
<evidence type="ECO:0000256" key="1">
    <source>
        <dbReference type="SAM" id="MobiDB-lite"/>
    </source>
</evidence>
<dbReference type="Pfam" id="PF23282">
    <property type="entry name" value="WHD_ROQ1"/>
    <property type="match status" value="1"/>
</dbReference>
<reference evidence="3 4" key="1">
    <citation type="journal article" date="2008" name="Science">
        <title>The Physcomitrella genome reveals evolutionary insights into the conquest of land by plants.</title>
        <authorList>
            <person name="Rensing S."/>
            <person name="Lang D."/>
            <person name="Zimmer A."/>
            <person name="Terry A."/>
            <person name="Salamov A."/>
            <person name="Shapiro H."/>
            <person name="Nishiyama T."/>
            <person name="Perroud P.-F."/>
            <person name="Lindquist E."/>
            <person name="Kamisugi Y."/>
            <person name="Tanahashi T."/>
            <person name="Sakakibara K."/>
            <person name="Fujita T."/>
            <person name="Oishi K."/>
            <person name="Shin-I T."/>
            <person name="Kuroki Y."/>
            <person name="Toyoda A."/>
            <person name="Suzuki Y."/>
            <person name="Hashimoto A."/>
            <person name="Yamaguchi K."/>
            <person name="Sugano A."/>
            <person name="Kohara Y."/>
            <person name="Fujiyama A."/>
            <person name="Anterola A."/>
            <person name="Aoki S."/>
            <person name="Ashton N."/>
            <person name="Barbazuk W.B."/>
            <person name="Barker E."/>
            <person name="Bennetzen J."/>
            <person name="Bezanilla M."/>
            <person name="Blankenship R."/>
            <person name="Cho S.H."/>
            <person name="Dutcher S."/>
            <person name="Estelle M."/>
            <person name="Fawcett J.A."/>
            <person name="Gundlach H."/>
            <person name="Hanada K."/>
            <person name="Heyl A."/>
            <person name="Hicks K.A."/>
            <person name="Hugh J."/>
            <person name="Lohr M."/>
            <person name="Mayer K."/>
            <person name="Melkozernov A."/>
            <person name="Murata T."/>
            <person name="Nelson D."/>
            <person name="Pils B."/>
            <person name="Prigge M."/>
            <person name="Reiss B."/>
            <person name="Renner T."/>
            <person name="Rombauts S."/>
            <person name="Rushton P."/>
            <person name="Sanderfoot A."/>
            <person name="Schween G."/>
            <person name="Shiu S.-H."/>
            <person name="Stueber K."/>
            <person name="Theodoulou F.L."/>
            <person name="Tu H."/>
            <person name="Van de Peer Y."/>
            <person name="Verrier P.J."/>
            <person name="Waters E."/>
            <person name="Wood A."/>
            <person name="Yang L."/>
            <person name="Cove D."/>
            <person name="Cuming A."/>
            <person name="Hasebe M."/>
            <person name="Lucas S."/>
            <person name="Mishler D.B."/>
            <person name="Reski R."/>
            <person name="Grigoriev I."/>
            <person name="Quatrano R.S."/>
            <person name="Boore J.L."/>
        </authorList>
    </citation>
    <scope>NUCLEOTIDE SEQUENCE [LARGE SCALE GENOMIC DNA]</scope>
    <source>
        <strain evidence="3 4">cv. Gransden 2004</strain>
    </source>
</reference>
<accession>A0A7I4DZZ5</accession>
<evidence type="ECO:0000259" key="2">
    <source>
        <dbReference type="Pfam" id="PF23282"/>
    </source>
</evidence>
<dbReference type="InterPro" id="IPR027417">
    <property type="entry name" value="P-loop_NTPase"/>
</dbReference>
<dbReference type="InterPro" id="IPR044974">
    <property type="entry name" value="Disease_R_plants"/>
</dbReference>
<dbReference type="GO" id="GO:0006952">
    <property type="term" value="P:defense response"/>
    <property type="evidence" value="ECO:0007669"/>
    <property type="project" value="InterPro"/>
</dbReference>
<proteinExistence type="predicted"/>
<evidence type="ECO:0000313" key="3">
    <source>
        <dbReference type="EnsemblPlants" id="Pp3c4_30410V3.1"/>
    </source>
</evidence>
<feature type="domain" description="Disease resistance protein Roq1-like winged-helix" evidence="2">
    <location>
        <begin position="98"/>
        <end position="128"/>
    </location>
</feature>
<evidence type="ECO:0000313" key="4">
    <source>
        <dbReference type="Proteomes" id="UP000006727"/>
    </source>
</evidence>
<organism evidence="3 4">
    <name type="scientific">Physcomitrium patens</name>
    <name type="common">Spreading-leaved earth moss</name>
    <name type="synonym">Physcomitrella patens</name>
    <dbReference type="NCBI Taxonomy" id="3218"/>
    <lineage>
        <taxon>Eukaryota</taxon>
        <taxon>Viridiplantae</taxon>
        <taxon>Streptophyta</taxon>
        <taxon>Embryophyta</taxon>
        <taxon>Bryophyta</taxon>
        <taxon>Bryophytina</taxon>
        <taxon>Bryopsida</taxon>
        <taxon>Funariidae</taxon>
        <taxon>Funariales</taxon>
        <taxon>Funariaceae</taxon>
        <taxon>Physcomitrium</taxon>
    </lineage>
</organism>
<dbReference type="GO" id="GO:0043531">
    <property type="term" value="F:ADP binding"/>
    <property type="evidence" value="ECO:0007669"/>
    <property type="project" value="InterPro"/>
</dbReference>
<dbReference type="InterPro" id="IPR058192">
    <property type="entry name" value="WHD_ROQ1-like"/>
</dbReference>
<sequence>MLGSGSRMVITSRNREALTLATRPAVCKDVYEVKMLNCSGSRDLFNWHAFLSETPSECFSDSAAAVADACGGHPLALKLMGCMLSNILDPGEREIGKELEDRSLVKVEFGRLSMHDLLRDMGRNIVRRKTRSPRRQRACGILLVSKILKKNKAGKEKKEGRKDEWRKRRGPGRTRAGTGVAQAKNASAKAYIDWI</sequence>
<keyword evidence="4" id="KW-1185">Reference proteome</keyword>
<feature type="region of interest" description="Disordered" evidence="1">
    <location>
        <begin position="151"/>
        <end position="188"/>
    </location>
</feature>
<dbReference type="Gramene" id="Pp3c4_30410V3.1">
    <property type="protein sequence ID" value="Pp3c4_30410V3.1"/>
    <property type="gene ID" value="Pp3c4_30410"/>
</dbReference>
<dbReference type="EMBL" id="ABEU02000004">
    <property type="status" value="NOT_ANNOTATED_CDS"/>
    <property type="molecule type" value="Genomic_DNA"/>
</dbReference>